<organism evidence="1 2">
    <name type="scientific">Glossina pallidipes</name>
    <name type="common">Tsetse fly</name>
    <dbReference type="NCBI Taxonomy" id="7398"/>
    <lineage>
        <taxon>Eukaryota</taxon>
        <taxon>Metazoa</taxon>
        <taxon>Ecdysozoa</taxon>
        <taxon>Arthropoda</taxon>
        <taxon>Hexapoda</taxon>
        <taxon>Insecta</taxon>
        <taxon>Pterygota</taxon>
        <taxon>Neoptera</taxon>
        <taxon>Endopterygota</taxon>
        <taxon>Diptera</taxon>
        <taxon>Brachycera</taxon>
        <taxon>Muscomorpha</taxon>
        <taxon>Hippoboscoidea</taxon>
        <taxon>Glossinidae</taxon>
        <taxon>Glossina</taxon>
    </lineage>
</organism>
<dbReference type="AlphaFoldDB" id="A0A1A9ZW82"/>
<dbReference type="PANTHER" id="PTHR14540:SF2">
    <property type="entry name" value="INTEGRATOR COMPLEX SUBUNIT 15"/>
    <property type="match status" value="1"/>
</dbReference>
<dbReference type="InterPro" id="IPR012340">
    <property type="entry name" value="NA-bd_OB-fold"/>
</dbReference>
<dbReference type="EnsemblMetazoa" id="GPAI026990-RA">
    <property type="protein sequence ID" value="GPAI026990-PA"/>
    <property type="gene ID" value="GPAI026990"/>
</dbReference>
<proteinExistence type="predicted"/>
<reference evidence="1" key="2">
    <citation type="submission" date="2020-05" db="UniProtKB">
        <authorList>
            <consortium name="EnsemblMetazoa"/>
        </authorList>
    </citation>
    <scope>IDENTIFICATION</scope>
    <source>
        <strain evidence="1">IAEA</strain>
    </source>
</reference>
<accession>A0A1A9ZW82</accession>
<dbReference type="STRING" id="7398.A0A1A9ZW82"/>
<reference evidence="2" key="1">
    <citation type="submission" date="2014-03" db="EMBL/GenBank/DDBJ databases">
        <authorList>
            <person name="Aksoy S."/>
            <person name="Warren W."/>
            <person name="Wilson R.K."/>
        </authorList>
    </citation>
    <scope>NUCLEOTIDE SEQUENCE [LARGE SCALE GENOMIC DNA]</scope>
    <source>
        <strain evidence="2">IAEA</strain>
    </source>
</reference>
<dbReference type="Gene3D" id="2.40.50.140">
    <property type="entry name" value="Nucleic acid-binding proteins"/>
    <property type="match status" value="1"/>
</dbReference>
<name>A0A1A9ZW82_GLOPL</name>
<sequence>MRLSGEKVGEIAVVINRHGNTVSNFHIDQRTKRRTRHLASKGGITPKLSTDGAAAEKKSEGIAPVLIKQHLKSAETNFPIFGMTFSIVCVLAIVRNIETSSTKVTYLVEDDTGQITAHYWLEEGDTIKALDVILNKYATVYGSGFRRGLTGDLPPLPSMSTQYANASQATTRRNIAPPLPQMRNYQPIQLSKVSKEQRGEILLSINDDPEMFQVYHQTSLQGAGNINLLWDELTTNLNSSGSMRRNATEWQDTPLLSSADTWMQQVGCTTATTLEMTQSLVNDFIIFSRKTPEELKQLPLVAPHFAANLMTAVTYMYLNEQRGSLGPMLRSMYFVNGSL</sequence>
<dbReference type="Pfam" id="PF14964">
    <property type="entry name" value="INTS15"/>
    <property type="match status" value="1"/>
</dbReference>
<dbReference type="VEuPathDB" id="VectorBase:GPAI026990"/>
<dbReference type="PANTHER" id="PTHR14540">
    <property type="entry name" value="INTEGRATOR COMPLEX SUBUNIT 15"/>
    <property type="match status" value="1"/>
</dbReference>
<keyword evidence="2" id="KW-1185">Reference proteome</keyword>
<dbReference type="InterPro" id="IPR027844">
    <property type="entry name" value="INTS15"/>
</dbReference>
<evidence type="ECO:0000313" key="1">
    <source>
        <dbReference type="EnsemblMetazoa" id="GPAI026990-PA"/>
    </source>
</evidence>
<dbReference type="Proteomes" id="UP000092445">
    <property type="component" value="Unassembled WGS sequence"/>
</dbReference>
<evidence type="ECO:0008006" key="3">
    <source>
        <dbReference type="Google" id="ProtNLM"/>
    </source>
</evidence>
<evidence type="ECO:0000313" key="2">
    <source>
        <dbReference type="Proteomes" id="UP000092445"/>
    </source>
</evidence>
<protein>
    <recommendedName>
        <fullName evidence="3">OB domain-containing protein</fullName>
    </recommendedName>
</protein>
<dbReference type="SUPFAM" id="SSF50249">
    <property type="entry name" value="Nucleic acid-binding proteins"/>
    <property type="match status" value="1"/>
</dbReference>